<name>A0A0E0E432_9ORYZ</name>
<keyword evidence="2" id="KW-1185">Reference proteome</keyword>
<dbReference type="AlphaFoldDB" id="A0A0E0E432"/>
<proteinExistence type="predicted"/>
<dbReference type="HOGENOM" id="CLU_1067034_0_0_1"/>
<dbReference type="Proteomes" id="UP000008021">
    <property type="component" value="Chromosome 6"/>
</dbReference>
<dbReference type="eggNOG" id="ENOG502QVGN">
    <property type="taxonomic scope" value="Eukaryota"/>
</dbReference>
<evidence type="ECO:0000313" key="2">
    <source>
        <dbReference type="Proteomes" id="UP000008021"/>
    </source>
</evidence>
<dbReference type="EnsemblPlants" id="OMERI06G22030.1">
    <property type="protein sequence ID" value="OMERI06G22030.1"/>
    <property type="gene ID" value="OMERI06G22030"/>
</dbReference>
<dbReference type="STRING" id="40149.A0A0E0E432"/>
<dbReference type="Gramene" id="OMERI06G22030.1">
    <property type="protein sequence ID" value="OMERI06G22030.1"/>
    <property type="gene ID" value="OMERI06G22030"/>
</dbReference>
<organism evidence="1">
    <name type="scientific">Oryza meridionalis</name>
    <dbReference type="NCBI Taxonomy" id="40149"/>
    <lineage>
        <taxon>Eukaryota</taxon>
        <taxon>Viridiplantae</taxon>
        <taxon>Streptophyta</taxon>
        <taxon>Embryophyta</taxon>
        <taxon>Tracheophyta</taxon>
        <taxon>Spermatophyta</taxon>
        <taxon>Magnoliopsida</taxon>
        <taxon>Liliopsida</taxon>
        <taxon>Poales</taxon>
        <taxon>Poaceae</taxon>
        <taxon>BOP clade</taxon>
        <taxon>Oryzoideae</taxon>
        <taxon>Oryzeae</taxon>
        <taxon>Oryzinae</taxon>
        <taxon>Oryza</taxon>
    </lineage>
</organism>
<dbReference type="Gene3D" id="3.40.462.20">
    <property type="match status" value="2"/>
</dbReference>
<reference evidence="1" key="1">
    <citation type="submission" date="2015-04" db="UniProtKB">
        <authorList>
            <consortium name="EnsemblPlants"/>
        </authorList>
    </citation>
    <scope>IDENTIFICATION</scope>
</reference>
<dbReference type="PANTHER" id="PTHR32448">
    <property type="entry name" value="OS08G0158400 PROTEIN"/>
    <property type="match status" value="1"/>
</dbReference>
<reference evidence="1" key="2">
    <citation type="submission" date="2018-05" db="EMBL/GenBank/DDBJ databases">
        <title>OmerRS3 (Oryza meridionalis Reference Sequence Version 3).</title>
        <authorList>
            <person name="Zhang J."/>
            <person name="Kudrna D."/>
            <person name="Lee S."/>
            <person name="Talag J."/>
            <person name="Welchert J."/>
            <person name="Wing R.A."/>
        </authorList>
    </citation>
    <scope>NUCLEOTIDE SEQUENCE [LARGE SCALE GENOMIC DNA]</scope>
    <source>
        <strain evidence="1">cv. OR44</strain>
    </source>
</reference>
<sequence>MADTFPELGVTASDCIEMMWIQSVLYFAFYGTGKPLEMLLDRGTGKPDKYLKANWLLKDGAGLLILDPYGGEMVRVVPVATPFPHRQALYNIQYYGFWSESRVAAAEKHMGWIRGLYGEMEPYVSKNRRGGATAISRRLPLLETTWSWLLKDGAGLLILDPYGGEMVRVVPVATPFPHRQALYNIQYYGFWSESRVAAAEKHMGWIRGLYGEMEPYVSKNRRGGATAISRRLPLLVRGKMAQGQSCHFEKNLTSFNPEIIK</sequence>
<accession>A0A0E0E432</accession>
<protein>
    <submittedName>
        <fullName evidence="1">Uncharacterized protein</fullName>
    </submittedName>
</protein>
<evidence type="ECO:0000313" key="1">
    <source>
        <dbReference type="EnsemblPlants" id="OMERI06G22030.1"/>
    </source>
</evidence>